<name>A0A6C0LMR2_9ZZZZ</name>
<sequence>MSGWRGFGNGSNSYGNFWYGNRTNFPGFLYKKNLGVGARRSTKFGPGGNITCNQQVYLYNKFKPGTGGVGATSTANRRAKNRLATVCQGTQCGQFYTYLGRYDNYTSNPNGYFPYPPSQIHGKTVAKFNSPATVDMYGVLNSQKP</sequence>
<proteinExistence type="predicted"/>
<dbReference type="EMBL" id="MN740520">
    <property type="protein sequence ID" value="QHU30854.1"/>
    <property type="molecule type" value="Genomic_DNA"/>
</dbReference>
<evidence type="ECO:0000313" key="1">
    <source>
        <dbReference type="EMBL" id="QHU30854.1"/>
    </source>
</evidence>
<reference evidence="1" key="1">
    <citation type="journal article" date="2020" name="Nature">
        <title>Giant virus diversity and host interactions through global metagenomics.</title>
        <authorList>
            <person name="Schulz F."/>
            <person name="Roux S."/>
            <person name="Paez-Espino D."/>
            <person name="Jungbluth S."/>
            <person name="Walsh D.A."/>
            <person name="Denef V.J."/>
            <person name="McMahon K.D."/>
            <person name="Konstantinidis K.T."/>
            <person name="Eloe-Fadrosh E.A."/>
            <person name="Kyrpides N.C."/>
            <person name="Woyke T."/>
        </authorList>
    </citation>
    <scope>NUCLEOTIDE SEQUENCE</scope>
    <source>
        <strain evidence="1">GVMAG-M-3300027892-73</strain>
    </source>
</reference>
<organism evidence="1">
    <name type="scientific">viral metagenome</name>
    <dbReference type="NCBI Taxonomy" id="1070528"/>
    <lineage>
        <taxon>unclassified sequences</taxon>
        <taxon>metagenomes</taxon>
        <taxon>organismal metagenomes</taxon>
    </lineage>
</organism>
<dbReference type="AlphaFoldDB" id="A0A6C0LMR2"/>
<protein>
    <submittedName>
        <fullName evidence="1">Uncharacterized protein</fullName>
    </submittedName>
</protein>
<accession>A0A6C0LMR2</accession>